<dbReference type="EMBL" id="KN776913">
    <property type="protein sequence ID" value="KIH44554.1"/>
    <property type="molecule type" value="Genomic_DNA"/>
</dbReference>
<dbReference type="AlphaFoldDB" id="A0A0C2FCV2"/>
<proteinExistence type="predicted"/>
<protein>
    <submittedName>
        <fullName evidence="1">Uncharacterized protein</fullName>
    </submittedName>
</protein>
<name>A0A0C2FCV2_9BILA</name>
<feature type="non-terminal residue" evidence="1">
    <location>
        <position position="1"/>
    </location>
</feature>
<evidence type="ECO:0000313" key="1">
    <source>
        <dbReference type="EMBL" id="KIH44554.1"/>
    </source>
</evidence>
<organism evidence="1 2">
    <name type="scientific">Ancylostoma duodenale</name>
    <dbReference type="NCBI Taxonomy" id="51022"/>
    <lineage>
        <taxon>Eukaryota</taxon>
        <taxon>Metazoa</taxon>
        <taxon>Ecdysozoa</taxon>
        <taxon>Nematoda</taxon>
        <taxon>Chromadorea</taxon>
        <taxon>Rhabditida</taxon>
        <taxon>Rhabditina</taxon>
        <taxon>Rhabditomorpha</taxon>
        <taxon>Strongyloidea</taxon>
        <taxon>Ancylostomatidae</taxon>
        <taxon>Ancylostomatinae</taxon>
        <taxon>Ancylostoma</taxon>
    </lineage>
</organism>
<reference evidence="1 2" key="1">
    <citation type="submission" date="2013-12" db="EMBL/GenBank/DDBJ databases">
        <title>Draft genome of the parsitic nematode Ancylostoma duodenale.</title>
        <authorList>
            <person name="Mitreva M."/>
        </authorList>
    </citation>
    <scope>NUCLEOTIDE SEQUENCE [LARGE SCALE GENOMIC DNA]</scope>
    <source>
        <strain evidence="1 2">Zhejiang</strain>
    </source>
</reference>
<dbReference type="Proteomes" id="UP000054047">
    <property type="component" value="Unassembled WGS sequence"/>
</dbReference>
<accession>A0A0C2FCV2</accession>
<gene>
    <name evidence="1" type="ORF">ANCDUO_25420</name>
</gene>
<keyword evidence="2" id="KW-1185">Reference proteome</keyword>
<evidence type="ECO:0000313" key="2">
    <source>
        <dbReference type="Proteomes" id="UP000054047"/>
    </source>
</evidence>
<sequence length="69" mass="8253">MERKIIVKRPGLDPMEVNVRIWNDTESRGFHHKFASVEIFTYWVIKLCSMKMEAIEPQLQKDLKDWSTT</sequence>